<dbReference type="CDD" id="cd13131">
    <property type="entry name" value="MATE_NorM_like"/>
    <property type="match status" value="1"/>
</dbReference>
<sequence length="476" mass="52577">MLYIRGYDTLGAVILLFSTTGGRLMYPTNTIREKASLFFHILWPILVTQISYNLMTVLDTMMSGRAGTDDLAGVAVGSSLWMPVYTGLTGIMLAITPMVGQLIGNNRRSDVGRTVMQGFYLAIAISLVVLVIGAIALQPVLGIMDLSADVHTVATDYLHGLSIGIIPLFASAVLRNFFDAQGYTRVSMVILLMALPINAALNYLLIFGNFGFPELGGAGAGYATAITYWFIFGASVFLTFKLKEMRTHYLFVRWYKVSFQAWKEQLKIGVPMGLSTFFEASIFSVVTLLMGSLFDTTVIAAHQTALNFTTLMFMVPLSISIGMTIVVSHEVGARRMKHAKQYAILGVSSALVIIGILSLLLFIFREQISYFYTSDRTVVLLAMQFMLFAIMYQFSDAAQASLQGVLRGYKDVTIPFIIAFVSYWIVGLPSGYLLSRYTTLEPFGFWVGITLGLTCAAIGFFLRLRFIQRKQEQAAV</sequence>
<dbReference type="PIRSF" id="PIRSF006603">
    <property type="entry name" value="DinF"/>
    <property type="match status" value="1"/>
</dbReference>
<evidence type="ECO:0000256" key="6">
    <source>
        <dbReference type="ARBA" id="ARBA00022449"/>
    </source>
</evidence>
<keyword evidence="7" id="KW-1003">Cell membrane</keyword>
<comment type="function">
    <text evidence="1">Multidrug efflux pump.</text>
</comment>
<evidence type="ECO:0000256" key="2">
    <source>
        <dbReference type="ARBA" id="ARBA00004651"/>
    </source>
</evidence>
<evidence type="ECO:0000256" key="5">
    <source>
        <dbReference type="ARBA" id="ARBA00022448"/>
    </source>
</evidence>
<evidence type="ECO:0000256" key="1">
    <source>
        <dbReference type="ARBA" id="ARBA00003408"/>
    </source>
</evidence>
<evidence type="ECO:0000256" key="12">
    <source>
        <dbReference type="ARBA" id="ARBA00031636"/>
    </source>
</evidence>
<keyword evidence="9 13" id="KW-1133">Transmembrane helix</keyword>
<feature type="transmembrane region" description="Helical" evidence="13">
    <location>
        <begin position="78"/>
        <end position="99"/>
    </location>
</feature>
<dbReference type="PANTHER" id="PTHR43298:SF2">
    <property type="entry name" value="FMN_FAD EXPORTER YEEO-RELATED"/>
    <property type="match status" value="1"/>
</dbReference>
<feature type="transmembrane region" description="Helical" evidence="13">
    <location>
        <begin position="370"/>
        <end position="392"/>
    </location>
</feature>
<feature type="transmembrane region" description="Helical" evidence="13">
    <location>
        <begin position="343"/>
        <end position="364"/>
    </location>
</feature>
<evidence type="ECO:0000256" key="7">
    <source>
        <dbReference type="ARBA" id="ARBA00022475"/>
    </source>
</evidence>
<evidence type="ECO:0000256" key="3">
    <source>
        <dbReference type="ARBA" id="ARBA00010199"/>
    </source>
</evidence>
<accession>A0AAX2EFG9</accession>
<comment type="subcellular location">
    <subcellularLocation>
        <location evidence="2">Cell membrane</location>
        <topology evidence="2">Multi-pass membrane protein</topology>
    </subcellularLocation>
</comment>
<evidence type="ECO:0000256" key="10">
    <source>
        <dbReference type="ARBA" id="ARBA00023065"/>
    </source>
</evidence>
<evidence type="ECO:0000256" key="11">
    <source>
        <dbReference type="ARBA" id="ARBA00023136"/>
    </source>
</evidence>
<dbReference type="Proteomes" id="UP000199735">
    <property type="component" value="Unassembled WGS sequence"/>
</dbReference>
<keyword evidence="11 13" id="KW-0472">Membrane</keyword>
<dbReference type="InterPro" id="IPR050222">
    <property type="entry name" value="MATE_MdtK"/>
</dbReference>
<feature type="transmembrane region" description="Helical" evidence="13">
    <location>
        <begin position="311"/>
        <end position="331"/>
    </location>
</feature>
<feature type="transmembrane region" description="Helical" evidence="13">
    <location>
        <begin position="412"/>
        <end position="431"/>
    </location>
</feature>
<dbReference type="GO" id="GO:0005886">
    <property type="term" value="C:plasma membrane"/>
    <property type="evidence" value="ECO:0007669"/>
    <property type="project" value="UniProtKB-SubCell"/>
</dbReference>
<keyword evidence="5" id="KW-0813">Transport</keyword>
<evidence type="ECO:0000313" key="15">
    <source>
        <dbReference type="Proteomes" id="UP000199735"/>
    </source>
</evidence>
<feature type="transmembrane region" description="Helical" evidence="13">
    <location>
        <begin position="119"/>
        <end position="137"/>
    </location>
</feature>
<keyword evidence="8 13" id="KW-0812">Transmembrane</keyword>
<dbReference type="GO" id="GO:0042910">
    <property type="term" value="F:xenobiotic transmembrane transporter activity"/>
    <property type="evidence" value="ECO:0007669"/>
    <property type="project" value="InterPro"/>
</dbReference>
<feature type="transmembrane region" description="Helical" evidence="13">
    <location>
        <begin position="37"/>
        <end position="58"/>
    </location>
</feature>
<proteinExistence type="inferred from homology"/>
<dbReference type="AlphaFoldDB" id="A0AAX2EFG9"/>
<dbReference type="GO" id="GO:0006811">
    <property type="term" value="P:monoatomic ion transport"/>
    <property type="evidence" value="ECO:0007669"/>
    <property type="project" value="UniProtKB-KW"/>
</dbReference>
<comment type="similarity">
    <text evidence="3">Belongs to the multi antimicrobial extrusion (MATE) (TC 2.A.66.1) family.</text>
</comment>
<protein>
    <recommendedName>
        <fullName evidence="4">Probable multidrug resistance protein NorM</fullName>
    </recommendedName>
    <alternativeName>
        <fullName evidence="12">Multidrug-efflux transporter</fullName>
    </alternativeName>
</protein>
<evidence type="ECO:0000256" key="8">
    <source>
        <dbReference type="ARBA" id="ARBA00022692"/>
    </source>
</evidence>
<dbReference type="InterPro" id="IPR002528">
    <property type="entry name" value="MATE_fam"/>
</dbReference>
<dbReference type="EMBL" id="FOCD01000002">
    <property type="protein sequence ID" value="SEN30177.1"/>
    <property type="molecule type" value="Genomic_DNA"/>
</dbReference>
<keyword evidence="10" id="KW-0406">Ion transport</keyword>
<reference evidence="14 15" key="1">
    <citation type="submission" date="2016-10" db="EMBL/GenBank/DDBJ databases">
        <authorList>
            <person name="Varghese N."/>
            <person name="Submissions S."/>
        </authorList>
    </citation>
    <scope>NUCLEOTIDE SEQUENCE [LARGE SCALE GENOMIC DNA]</scope>
    <source>
        <strain evidence="14 15">DSM 21619</strain>
    </source>
</reference>
<dbReference type="Pfam" id="PF01554">
    <property type="entry name" value="MatE"/>
    <property type="match status" value="2"/>
</dbReference>
<gene>
    <name evidence="14" type="ORF">SAMN04489762_1911</name>
</gene>
<name>A0AAX2EFG9_9BACI</name>
<keyword evidence="6" id="KW-0050">Antiport</keyword>
<dbReference type="GO" id="GO:0015297">
    <property type="term" value="F:antiporter activity"/>
    <property type="evidence" value="ECO:0007669"/>
    <property type="project" value="UniProtKB-KW"/>
</dbReference>
<dbReference type="PANTHER" id="PTHR43298">
    <property type="entry name" value="MULTIDRUG RESISTANCE PROTEIN NORM-RELATED"/>
    <property type="match status" value="1"/>
</dbReference>
<feature type="transmembrane region" description="Helical" evidence="13">
    <location>
        <begin position="157"/>
        <end position="174"/>
    </location>
</feature>
<evidence type="ECO:0000256" key="9">
    <source>
        <dbReference type="ARBA" id="ARBA00022989"/>
    </source>
</evidence>
<dbReference type="InterPro" id="IPR048279">
    <property type="entry name" value="MdtK-like"/>
</dbReference>
<organism evidence="14 15">
    <name type="scientific">Terribacillus saccharophilus</name>
    <dbReference type="NCBI Taxonomy" id="361277"/>
    <lineage>
        <taxon>Bacteria</taxon>
        <taxon>Bacillati</taxon>
        <taxon>Bacillota</taxon>
        <taxon>Bacilli</taxon>
        <taxon>Bacillales</taxon>
        <taxon>Bacillaceae</taxon>
        <taxon>Terribacillus</taxon>
    </lineage>
</organism>
<evidence type="ECO:0000256" key="4">
    <source>
        <dbReference type="ARBA" id="ARBA00020268"/>
    </source>
</evidence>
<evidence type="ECO:0000313" key="14">
    <source>
        <dbReference type="EMBL" id="SEN30177.1"/>
    </source>
</evidence>
<feature type="transmembrane region" description="Helical" evidence="13">
    <location>
        <begin position="219"/>
        <end position="240"/>
    </location>
</feature>
<evidence type="ECO:0000256" key="13">
    <source>
        <dbReference type="SAM" id="Phobius"/>
    </source>
</evidence>
<dbReference type="NCBIfam" id="TIGR00797">
    <property type="entry name" value="matE"/>
    <property type="match status" value="1"/>
</dbReference>
<feature type="transmembrane region" description="Helical" evidence="13">
    <location>
        <begin position="186"/>
        <end position="207"/>
    </location>
</feature>
<feature type="transmembrane region" description="Helical" evidence="13">
    <location>
        <begin position="443"/>
        <end position="462"/>
    </location>
</feature>
<comment type="caution">
    <text evidence="14">The sequence shown here is derived from an EMBL/GenBank/DDBJ whole genome shotgun (WGS) entry which is preliminary data.</text>
</comment>